<keyword evidence="12 15" id="KW-0648">Protein biosynthesis</keyword>
<evidence type="ECO:0000256" key="3">
    <source>
        <dbReference type="ARBA" id="ARBA00011209"/>
    </source>
</evidence>
<evidence type="ECO:0000256" key="10">
    <source>
        <dbReference type="ARBA" id="ARBA00022842"/>
    </source>
</evidence>
<dbReference type="OrthoDB" id="9805455at2"/>
<keyword evidence="6 15" id="KW-0436">Ligase</keyword>
<evidence type="ECO:0000256" key="1">
    <source>
        <dbReference type="ARBA" id="ARBA00004496"/>
    </source>
</evidence>
<dbReference type="FunFam" id="3.30.56.10:FF:000002">
    <property type="entry name" value="Phenylalanine--tRNA ligase beta subunit"/>
    <property type="match status" value="1"/>
</dbReference>
<dbReference type="Pfam" id="PF03147">
    <property type="entry name" value="FDX-ACB"/>
    <property type="match status" value="1"/>
</dbReference>
<protein>
    <recommendedName>
        <fullName evidence="15">Phenylalanine--tRNA ligase beta subunit</fullName>
        <ecNumber evidence="15">6.1.1.20</ecNumber>
    </recommendedName>
    <alternativeName>
        <fullName evidence="15">Phenylalanyl-tRNA synthetase beta subunit</fullName>
        <shortName evidence="15">PheRS</shortName>
    </alternativeName>
</protein>
<dbReference type="InterPro" id="IPR005121">
    <property type="entry name" value="Fdx_antiC-bd"/>
</dbReference>
<dbReference type="CDD" id="cd00769">
    <property type="entry name" value="PheRS_beta_core"/>
    <property type="match status" value="1"/>
</dbReference>
<keyword evidence="8 15" id="KW-0547">Nucleotide-binding</keyword>
<dbReference type="FunFam" id="3.30.70.380:FF:000001">
    <property type="entry name" value="Phenylalanine--tRNA ligase beta subunit"/>
    <property type="match status" value="1"/>
</dbReference>
<dbReference type="AlphaFoldDB" id="A0A2T4U910"/>
<dbReference type="FunFam" id="3.50.40.10:FF:000001">
    <property type="entry name" value="Phenylalanine--tRNA ligase beta subunit"/>
    <property type="match status" value="1"/>
</dbReference>
<evidence type="ECO:0000259" key="17">
    <source>
        <dbReference type="PROSITE" id="PS50886"/>
    </source>
</evidence>
<dbReference type="Pfam" id="PF03483">
    <property type="entry name" value="B3_4"/>
    <property type="match status" value="1"/>
</dbReference>
<dbReference type="SMART" id="SM00873">
    <property type="entry name" value="B3_4"/>
    <property type="match status" value="1"/>
</dbReference>
<evidence type="ECO:0000256" key="15">
    <source>
        <dbReference type="HAMAP-Rule" id="MF_00283"/>
    </source>
</evidence>
<comment type="catalytic activity">
    <reaction evidence="14 15">
        <text>tRNA(Phe) + L-phenylalanine + ATP = L-phenylalanyl-tRNA(Phe) + AMP + diphosphate + H(+)</text>
        <dbReference type="Rhea" id="RHEA:19413"/>
        <dbReference type="Rhea" id="RHEA-COMP:9668"/>
        <dbReference type="Rhea" id="RHEA-COMP:9699"/>
        <dbReference type="ChEBI" id="CHEBI:15378"/>
        <dbReference type="ChEBI" id="CHEBI:30616"/>
        <dbReference type="ChEBI" id="CHEBI:33019"/>
        <dbReference type="ChEBI" id="CHEBI:58095"/>
        <dbReference type="ChEBI" id="CHEBI:78442"/>
        <dbReference type="ChEBI" id="CHEBI:78531"/>
        <dbReference type="ChEBI" id="CHEBI:456215"/>
        <dbReference type="EC" id="6.1.1.20"/>
    </reaction>
</comment>
<dbReference type="GO" id="GO:0004826">
    <property type="term" value="F:phenylalanine-tRNA ligase activity"/>
    <property type="evidence" value="ECO:0007669"/>
    <property type="project" value="UniProtKB-UniRule"/>
</dbReference>
<dbReference type="GO" id="GO:0006432">
    <property type="term" value="P:phenylalanyl-tRNA aminoacylation"/>
    <property type="evidence" value="ECO:0007669"/>
    <property type="project" value="UniProtKB-UniRule"/>
</dbReference>
<dbReference type="GO" id="GO:0000049">
    <property type="term" value="F:tRNA binding"/>
    <property type="evidence" value="ECO:0007669"/>
    <property type="project" value="UniProtKB-UniRule"/>
</dbReference>
<evidence type="ECO:0000256" key="5">
    <source>
        <dbReference type="ARBA" id="ARBA00022555"/>
    </source>
</evidence>
<comment type="cofactor">
    <cofactor evidence="15">
        <name>Mg(2+)</name>
        <dbReference type="ChEBI" id="CHEBI:18420"/>
    </cofactor>
    <text evidence="15">Binds 2 magnesium ions per tetramer.</text>
</comment>
<dbReference type="InterPro" id="IPR005147">
    <property type="entry name" value="tRNA_synthase_B5-dom"/>
</dbReference>
<dbReference type="GO" id="GO:0005524">
    <property type="term" value="F:ATP binding"/>
    <property type="evidence" value="ECO:0007669"/>
    <property type="project" value="UniProtKB-UniRule"/>
</dbReference>
<feature type="binding site" evidence="15">
    <location>
        <position position="472"/>
    </location>
    <ligand>
        <name>Mg(2+)</name>
        <dbReference type="ChEBI" id="CHEBI:18420"/>
        <note>shared with alpha subunit</note>
    </ligand>
</feature>
<dbReference type="GO" id="GO:0140096">
    <property type="term" value="F:catalytic activity, acting on a protein"/>
    <property type="evidence" value="ECO:0007669"/>
    <property type="project" value="UniProtKB-ARBA"/>
</dbReference>
<dbReference type="Pfam" id="PF17759">
    <property type="entry name" value="tRNA_synthFbeta"/>
    <property type="match status" value="1"/>
</dbReference>
<dbReference type="InterPro" id="IPR005146">
    <property type="entry name" value="B3/B4_tRNA-bd"/>
</dbReference>
<dbReference type="GO" id="GO:0009328">
    <property type="term" value="C:phenylalanine-tRNA ligase complex"/>
    <property type="evidence" value="ECO:0007669"/>
    <property type="project" value="TreeGrafter"/>
</dbReference>
<comment type="subcellular location">
    <subcellularLocation>
        <location evidence="1 15">Cytoplasm</location>
    </subcellularLocation>
</comment>
<dbReference type="SMART" id="SM00896">
    <property type="entry name" value="FDX-ACB"/>
    <property type="match status" value="1"/>
</dbReference>
<evidence type="ECO:0000256" key="16">
    <source>
        <dbReference type="PROSITE-ProRule" id="PRU00209"/>
    </source>
</evidence>
<name>A0A2T4U910_9BACI</name>
<dbReference type="SUPFAM" id="SSF46955">
    <property type="entry name" value="Putative DNA-binding domain"/>
    <property type="match status" value="1"/>
</dbReference>
<evidence type="ECO:0000256" key="13">
    <source>
        <dbReference type="ARBA" id="ARBA00023146"/>
    </source>
</evidence>
<dbReference type="Proteomes" id="UP000240509">
    <property type="component" value="Unassembled WGS sequence"/>
</dbReference>
<evidence type="ECO:0000256" key="12">
    <source>
        <dbReference type="ARBA" id="ARBA00022917"/>
    </source>
</evidence>
<dbReference type="InterPro" id="IPR045060">
    <property type="entry name" value="Phe-tRNA-ligase_IIc_bsu"/>
</dbReference>
<dbReference type="SUPFAM" id="SSF54991">
    <property type="entry name" value="Anticodon-binding domain of PheRS"/>
    <property type="match status" value="1"/>
</dbReference>
<reference evidence="20 21" key="1">
    <citation type="submission" date="2018-03" db="EMBL/GenBank/DDBJ databases">
        <title>Alkalicoccus saliphilus sp. nov., isolated from a mineral pool.</title>
        <authorList>
            <person name="Zhao B."/>
        </authorList>
    </citation>
    <scope>NUCLEOTIDE SEQUENCE [LARGE SCALE GENOMIC DNA]</scope>
    <source>
        <strain evidence="20 21">6AG</strain>
    </source>
</reference>
<dbReference type="FunFam" id="2.40.50.140:FF:000045">
    <property type="entry name" value="Phenylalanine--tRNA ligase beta subunit"/>
    <property type="match status" value="1"/>
</dbReference>
<dbReference type="InterPro" id="IPR004532">
    <property type="entry name" value="Phe-tRNA-ligase_IIc_bsu_bact"/>
</dbReference>
<keyword evidence="10 15" id="KW-0460">Magnesium</keyword>
<feature type="domain" description="FDX-ACB" evidence="18">
    <location>
        <begin position="710"/>
        <end position="803"/>
    </location>
</feature>
<dbReference type="Gene3D" id="3.30.70.380">
    <property type="entry name" value="Ferrodoxin-fold anticodon-binding domain"/>
    <property type="match status" value="1"/>
</dbReference>
<dbReference type="SUPFAM" id="SSF56037">
    <property type="entry name" value="PheT/TilS domain"/>
    <property type="match status" value="1"/>
</dbReference>
<dbReference type="PANTHER" id="PTHR10947">
    <property type="entry name" value="PHENYLALANYL-TRNA SYNTHETASE BETA CHAIN AND LEUCINE-RICH REPEAT-CONTAINING PROTEIN 47"/>
    <property type="match status" value="1"/>
</dbReference>
<keyword evidence="5 16" id="KW-0820">tRNA-binding</keyword>
<dbReference type="Pfam" id="PF01588">
    <property type="entry name" value="tRNA_bind"/>
    <property type="match status" value="1"/>
</dbReference>
<keyword evidence="13 15" id="KW-0030">Aminoacyl-tRNA synthetase</keyword>
<dbReference type="EMBL" id="PZJJ01000004">
    <property type="protein sequence ID" value="PTL39892.1"/>
    <property type="molecule type" value="Genomic_DNA"/>
</dbReference>
<evidence type="ECO:0000259" key="19">
    <source>
        <dbReference type="PROSITE" id="PS51483"/>
    </source>
</evidence>
<dbReference type="SMART" id="SM00874">
    <property type="entry name" value="B5"/>
    <property type="match status" value="1"/>
</dbReference>
<evidence type="ECO:0000256" key="7">
    <source>
        <dbReference type="ARBA" id="ARBA00022723"/>
    </source>
</evidence>
<dbReference type="InterPro" id="IPR020825">
    <property type="entry name" value="Phe-tRNA_synthase-like_B3/B4"/>
</dbReference>
<dbReference type="InterPro" id="IPR036690">
    <property type="entry name" value="Fdx_antiC-bd_sf"/>
</dbReference>
<evidence type="ECO:0000259" key="18">
    <source>
        <dbReference type="PROSITE" id="PS51447"/>
    </source>
</evidence>
<dbReference type="CDD" id="cd02796">
    <property type="entry name" value="tRNA_bind_bactPheRS"/>
    <property type="match status" value="1"/>
</dbReference>
<evidence type="ECO:0000256" key="14">
    <source>
        <dbReference type="ARBA" id="ARBA00049255"/>
    </source>
</evidence>
<dbReference type="SUPFAM" id="SSF55681">
    <property type="entry name" value="Class II aaRS and biotin synthetases"/>
    <property type="match status" value="1"/>
</dbReference>
<comment type="subunit">
    <text evidence="3 15">Tetramer of two alpha and two beta subunits.</text>
</comment>
<dbReference type="HAMAP" id="MF_00283">
    <property type="entry name" value="Phe_tRNA_synth_beta1"/>
    <property type="match status" value="1"/>
</dbReference>
<comment type="similarity">
    <text evidence="2 15">Belongs to the phenylalanyl-tRNA synthetase beta subunit family. Type 1 subfamily.</text>
</comment>
<dbReference type="NCBIfam" id="NF045760">
    <property type="entry name" value="YtpR"/>
    <property type="match status" value="1"/>
</dbReference>
<dbReference type="RefSeq" id="WP_107583814.1">
    <property type="nucleotide sequence ID" value="NZ_PZJJ01000004.1"/>
</dbReference>
<keyword evidence="9 15" id="KW-0067">ATP-binding</keyword>
<accession>A0A2T4U910</accession>
<dbReference type="Gene3D" id="3.50.40.10">
    <property type="entry name" value="Phenylalanyl-trna Synthetase, Chain B, domain 3"/>
    <property type="match status" value="1"/>
</dbReference>
<dbReference type="Pfam" id="PF03484">
    <property type="entry name" value="B5"/>
    <property type="match status" value="1"/>
</dbReference>
<dbReference type="GO" id="GO:0000287">
    <property type="term" value="F:magnesium ion binding"/>
    <property type="evidence" value="ECO:0007669"/>
    <property type="project" value="UniProtKB-UniRule"/>
</dbReference>
<dbReference type="InterPro" id="IPR012340">
    <property type="entry name" value="NA-bd_OB-fold"/>
</dbReference>
<dbReference type="NCBIfam" id="TIGR00472">
    <property type="entry name" value="pheT_bact"/>
    <property type="match status" value="1"/>
</dbReference>
<dbReference type="FunFam" id="3.30.930.10:FF:000022">
    <property type="entry name" value="Phenylalanine--tRNA ligase beta subunit"/>
    <property type="match status" value="1"/>
</dbReference>
<evidence type="ECO:0000313" key="20">
    <source>
        <dbReference type="EMBL" id="PTL39892.1"/>
    </source>
</evidence>
<evidence type="ECO:0000313" key="21">
    <source>
        <dbReference type="Proteomes" id="UP000240509"/>
    </source>
</evidence>
<evidence type="ECO:0000256" key="6">
    <source>
        <dbReference type="ARBA" id="ARBA00022598"/>
    </source>
</evidence>
<dbReference type="PROSITE" id="PS51483">
    <property type="entry name" value="B5"/>
    <property type="match status" value="1"/>
</dbReference>
<feature type="domain" description="B5" evidence="19">
    <location>
        <begin position="409"/>
        <end position="484"/>
    </location>
</feature>
<dbReference type="InterPro" id="IPR009061">
    <property type="entry name" value="DNA-bd_dom_put_sf"/>
</dbReference>
<sequence length="805" mass="88528">MLISYQWLSNYVDISDITPQQLADELTLHGVEVDAVEELGSEVKSLTVGKVLSCDQHPDADKLKVCRVDVAEEEPLQIVCGAPNVAEGQLVAVARVGGRLPGGVKIKKAKLRGQRSEGMICSLQELGFEGKVVPKKYSEGIFAFPENREPGSDAKEALGLNDTVLELDLTPNRSDCLSMLGTAYEIAAVLGRQVKLPDAPVTVSAKKASEVVKVTVEDKEANPYYGAGMIQGVTIKESPLWLQTALMASGVRPLNNVVDVTNYVLLEYGQPLHAFDFDRFGSDEVVVRKAYSEEKMVTLDGEELLLSDSHLVITNGKEPTALAGVMGGATSEVENDTSNLLLEAAYFNPSVVRQAQRDLSIRSDSSIRFEKGVDPNGVVPAGRRAASLIQQLAGGEVLDETAEFDELDRSEKIVRITLGRINSSLGTDLSAENVLSIMDRLQFKAEEEEGEFIIHVPTRRQDISIEPDIVEEVARLYGYDNIPVTLPNTPSTQGGLSEKQKQKRKIRRYLESSGLHEAVSYSLTTKEKEAAFIGAEQARVAVALPMSEERSTLRTTLVPHLLDALSHNRNRNRYNLSLYEMGSVFHTEEENVSVQPQEETHLAGAFMGLWEQHAWQGEKKAVDFFVVKGVVEGILAELQVVAGFEKTEKPGLHPGRTASVVADGEEVGWIGQLHPSTAKQWSLPETYVFELNLMKLLESGGDEMRYRPIPRYPAVDRDIALVVDHEVSARELEAVIRETGGELLTRADVFDLYEGEHVEAGKKSVAFSLRYLNTEKTLTEEEVTLVHSQVLKALEEKTGAVLRAQ</sequence>
<keyword evidence="4 15" id="KW-0963">Cytoplasm</keyword>
<organism evidence="20 21">
    <name type="scientific">Alkalicoccus saliphilus</name>
    <dbReference type="NCBI Taxonomy" id="200989"/>
    <lineage>
        <taxon>Bacteria</taxon>
        <taxon>Bacillati</taxon>
        <taxon>Bacillota</taxon>
        <taxon>Bacilli</taxon>
        <taxon>Bacillales</taxon>
        <taxon>Bacillaceae</taxon>
        <taxon>Alkalicoccus</taxon>
    </lineage>
</organism>
<proteinExistence type="inferred from homology"/>
<dbReference type="InterPro" id="IPR041616">
    <property type="entry name" value="PheRS_beta_core"/>
</dbReference>
<evidence type="ECO:0000256" key="2">
    <source>
        <dbReference type="ARBA" id="ARBA00008653"/>
    </source>
</evidence>
<keyword evidence="21" id="KW-1185">Reference proteome</keyword>
<feature type="binding site" evidence="15">
    <location>
        <position position="462"/>
    </location>
    <ligand>
        <name>Mg(2+)</name>
        <dbReference type="ChEBI" id="CHEBI:18420"/>
        <note>shared with alpha subunit</note>
    </ligand>
</feature>
<comment type="caution">
    <text evidence="20">The sequence shown here is derived from an EMBL/GenBank/DDBJ whole genome shotgun (WGS) entry which is preliminary data.</text>
</comment>
<evidence type="ECO:0000256" key="11">
    <source>
        <dbReference type="ARBA" id="ARBA00022884"/>
    </source>
</evidence>
<keyword evidence="7 15" id="KW-0479">Metal-binding</keyword>
<feature type="binding site" evidence="15">
    <location>
        <position position="471"/>
    </location>
    <ligand>
        <name>Mg(2+)</name>
        <dbReference type="ChEBI" id="CHEBI:18420"/>
        <note>shared with alpha subunit</note>
    </ligand>
</feature>
<dbReference type="Gene3D" id="3.30.930.10">
    <property type="entry name" value="Bira Bifunctional Protein, Domain 2"/>
    <property type="match status" value="1"/>
</dbReference>
<gene>
    <name evidence="15" type="primary">pheT</name>
    <name evidence="20" type="ORF">C6Y45_04405</name>
</gene>
<dbReference type="SUPFAM" id="SSF50249">
    <property type="entry name" value="Nucleic acid-binding proteins"/>
    <property type="match status" value="1"/>
</dbReference>
<dbReference type="PROSITE" id="PS50886">
    <property type="entry name" value="TRBD"/>
    <property type="match status" value="1"/>
</dbReference>
<dbReference type="Gene3D" id="3.30.56.10">
    <property type="match status" value="2"/>
</dbReference>
<evidence type="ECO:0000256" key="9">
    <source>
        <dbReference type="ARBA" id="ARBA00022840"/>
    </source>
</evidence>
<dbReference type="PANTHER" id="PTHR10947:SF0">
    <property type="entry name" value="PHENYLALANINE--TRNA LIGASE BETA SUBUNIT"/>
    <property type="match status" value="1"/>
</dbReference>
<keyword evidence="11 16" id="KW-0694">RNA-binding</keyword>
<dbReference type="InterPro" id="IPR002547">
    <property type="entry name" value="tRNA-bd_dom"/>
</dbReference>
<dbReference type="EC" id="6.1.1.20" evidence="15"/>
<dbReference type="GO" id="GO:0016740">
    <property type="term" value="F:transferase activity"/>
    <property type="evidence" value="ECO:0007669"/>
    <property type="project" value="UniProtKB-ARBA"/>
</dbReference>
<feature type="binding site" evidence="15">
    <location>
        <position position="468"/>
    </location>
    <ligand>
        <name>Mg(2+)</name>
        <dbReference type="ChEBI" id="CHEBI:18420"/>
        <note>shared with alpha subunit</note>
    </ligand>
</feature>
<dbReference type="Gene3D" id="2.40.50.140">
    <property type="entry name" value="Nucleic acid-binding proteins"/>
    <property type="match status" value="1"/>
</dbReference>
<dbReference type="InterPro" id="IPR045864">
    <property type="entry name" value="aa-tRNA-synth_II/BPL/LPL"/>
</dbReference>
<dbReference type="PROSITE" id="PS51447">
    <property type="entry name" value="FDX_ACB"/>
    <property type="match status" value="1"/>
</dbReference>
<dbReference type="InterPro" id="IPR033714">
    <property type="entry name" value="tRNA_bind_bactPheRS"/>
</dbReference>
<evidence type="ECO:0000256" key="8">
    <source>
        <dbReference type="ARBA" id="ARBA00022741"/>
    </source>
</evidence>
<evidence type="ECO:0000256" key="4">
    <source>
        <dbReference type="ARBA" id="ARBA00022490"/>
    </source>
</evidence>
<feature type="domain" description="TRNA-binding" evidence="17">
    <location>
        <begin position="40"/>
        <end position="155"/>
    </location>
</feature>